<dbReference type="Pfam" id="PF01810">
    <property type="entry name" value="LysE"/>
    <property type="match status" value="1"/>
</dbReference>
<evidence type="ECO:0000313" key="7">
    <source>
        <dbReference type="EMBL" id="MFB9199781.1"/>
    </source>
</evidence>
<dbReference type="PIRSF" id="PIRSF006324">
    <property type="entry name" value="LeuE"/>
    <property type="match status" value="1"/>
</dbReference>
<dbReference type="PANTHER" id="PTHR30086">
    <property type="entry name" value="ARGININE EXPORTER PROTEIN ARGO"/>
    <property type="match status" value="1"/>
</dbReference>
<comment type="subcellular location">
    <subcellularLocation>
        <location evidence="1">Cell membrane</location>
        <topology evidence="1">Multi-pass membrane protein</topology>
    </subcellularLocation>
</comment>
<keyword evidence="2" id="KW-1003">Cell membrane</keyword>
<evidence type="ECO:0000256" key="6">
    <source>
        <dbReference type="SAM" id="Phobius"/>
    </source>
</evidence>
<dbReference type="EMBL" id="JBHMEI010000001">
    <property type="protein sequence ID" value="MFB9199781.1"/>
    <property type="molecule type" value="Genomic_DNA"/>
</dbReference>
<sequence>MMTSLAQFAGFGGVVMLGAMSPGPDFAVVVRRSALSGRGHGMAAAVGIAVGVSVWVVAAATGVAALLAASAMAFTVVKVVGAAYLLYLGVKALRAALRGGGGLDLGLPAPAGRGPWAAFVEGLLTNVLNPKAALFFVALVPQFVGERAAFGEALLLSAVALAGTVVWFLTVANVVSTLRRVFARSGVRKAVDGLTGAALIALGVNLAIAGRP</sequence>
<reference evidence="7 8" key="1">
    <citation type="submission" date="2024-09" db="EMBL/GenBank/DDBJ databases">
        <authorList>
            <person name="Sun Q."/>
            <person name="Mori K."/>
        </authorList>
    </citation>
    <scope>NUCLEOTIDE SEQUENCE [LARGE SCALE GENOMIC DNA]</scope>
    <source>
        <strain evidence="7 8">CCM 3426</strain>
    </source>
</reference>
<comment type="caution">
    <text evidence="7">The sequence shown here is derived from an EMBL/GenBank/DDBJ whole genome shotgun (WGS) entry which is preliminary data.</text>
</comment>
<keyword evidence="8" id="KW-1185">Reference proteome</keyword>
<evidence type="ECO:0000256" key="5">
    <source>
        <dbReference type="ARBA" id="ARBA00023136"/>
    </source>
</evidence>
<keyword evidence="5 6" id="KW-0472">Membrane</keyword>
<protein>
    <submittedName>
        <fullName evidence="7">LysE family translocator</fullName>
    </submittedName>
</protein>
<organism evidence="7 8">
    <name type="scientific">Nonomuraea spiralis</name>
    <dbReference type="NCBI Taxonomy" id="46182"/>
    <lineage>
        <taxon>Bacteria</taxon>
        <taxon>Bacillati</taxon>
        <taxon>Actinomycetota</taxon>
        <taxon>Actinomycetes</taxon>
        <taxon>Streptosporangiales</taxon>
        <taxon>Streptosporangiaceae</taxon>
        <taxon>Nonomuraea</taxon>
    </lineage>
</organism>
<dbReference type="PANTHER" id="PTHR30086:SF20">
    <property type="entry name" value="ARGININE EXPORTER PROTEIN ARGO-RELATED"/>
    <property type="match status" value="1"/>
</dbReference>
<name>A0ABV5I5G8_9ACTN</name>
<proteinExistence type="predicted"/>
<evidence type="ECO:0000256" key="1">
    <source>
        <dbReference type="ARBA" id="ARBA00004651"/>
    </source>
</evidence>
<evidence type="ECO:0000313" key="8">
    <source>
        <dbReference type="Proteomes" id="UP001589647"/>
    </source>
</evidence>
<dbReference type="InterPro" id="IPR001123">
    <property type="entry name" value="LeuE-type"/>
</dbReference>
<evidence type="ECO:0000256" key="2">
    <source>
        <dbReference type="ARBA" id="ARBA00022475"/>
    </source>
</evidence>
<evidence type="ECO:0000256" key="4">
    <source>
        <dbReference type="ARBA" id="ARBA00022989"/>
    </source>
</evidence>
<dbReference type="Proteomes" id="UP001589647">
    <property type="component" value="Unassembled WGS sequence"/>
</dbReference>
<keyword evidence="3 6" id="KW-0812">Transmembrane</keyword>
<feature type="transmembrane region" description="Helical" evidence="6">
    <location>
        <begin position="76"/>
        <end position="97"/>
    </location>
</feature>
<evidence type="ECO:0000256" key="3">
    <source>
        <dbReference type="ARBA" id="ARBA00022692"/>
    </source>
</evidence>
<feature type="transmembrane region" description="Helical" evidence="6">
    <location>
        <begin position="190"/>
        <end position="209"/>
    </location>
</feature>
<feature type="transmembrane region" description="Helical" evidence="6">
    <location>
        <begin position="153"/>
        <end position="178"/>
    </location>
</feature>
<feature type="transmembrane region" description="Helical" evidence="6">
    <location>
        <begin position="43"/>
        <end position="69"/>
    </location>
</feature>
<dbReference type="RefSeq" id="WP_229823032.1">
    <property type="nucleotide sequence ID" value="NZ_BMRC01000001.1"/>
</dbReference>
<gene>
    <name evidence="7" type="ORF">ACFFV7_01145</name>
</gene>
<keyword evidence="4 6" id="KW-1133">Transmembrane helix</keyword>
<accession>A0ABV5I5G8</accession>